<feature type="compositionally biased region" description="Basic and acidic residues" evidence="3">
    <location>
        <begin position="223"/>
        <end position="234"/>
    </location>
</feature>
<feature type="compositionally biased region" description="Basic and acidic residues" evidence="3">
    <location>
        <begin position="527"/>
        <end position="539"/>
    </location>
</feature>
<feature type="compositionally biased region" description="Polar residues" evidence="3">
    <location>
        <begin position="555"/>
        <end position="564"/>
    </location>
</feature>
<accession>A0A9P8CV01</accession>
<feature type="region of interest" description="Disordered" evidence="3">
    <location>
        <begin position="279"/>
        <end position="394"/>
    </location>
</feature>
<evidence type="ECO:0000313" key="6">
    <source>
        <dbReference type="Proteomes" id="UP000717515"/>
    </source>
</evidence>
<dbReference type="InterPro" id="IPR035979">
    <property type="entry name" value="RBD_domain_sf"/>
</dbReference>
<dbReference type="AlphaFoldDB" id="A0A9P8CV01"/>
<dbReference type="InterPro" id="IPR050886">
    <property type="entry name" value="RNA-binding_reg"/>
</dbReference>
<dbReference type="GO" id="GO:0005634">
    <property type="term" value="C:nucleus"/>
    <property type="evidence" value="ECO:0007669"/>
    <property type="project" value="TreeGrafter"/>
</dbReference>
<feature type="compositionally biased region" description="Pro residues" evidence="3">
    <location>
        <begin position="571"/>
        <end position="583"/>
    </location>
</feature>
<keyword evidence="1 2" id="KW-0694">RNA-binding</keyword>
<sequence>MESKLQEKFALVQQMKREKELKEAKAKDNPIDIFAIAGVNIPGTASGGTAGIHPSRNDTKRPRMERAGSSINGRGGANANRRLSQSSSSSSVTSPLGRSERVEEQASSGAGFGASVRTGENTGTGTGTGTGTSTSTSTSTGTVKKLKRSSMAARNSAQGLEQKRQALDGAQSALSPREDHTADMDRGRQLSICSITSSGSTSVALDSPSTVTPPTPIPSPMTEDVHTNKADTGTKKRSRSSSQQIVELARDMTHNVAHSRANSVDGNEEMVLDSYGRSIPMSRHQSSDEGSDHEIGHAHPQRRHRYDDNRRDPPHRSGRYDPRFRSHSRSQSRSRSRSPSGGHGRRSRSRSASPYFQYSRRRERDSRHRPSEYDDECTNRSPSPHTSNGNGAPADPYVAASRYLDTAFYPTKVYVGHLPESASLTGLRTAFGPFGEIEDMNLVEGKDFGFVTFKEPEAARRALESMNGATIEGAVIKVNRAMIPERNRRGFAGVAWTDEDGELAKLEEEQHRQAAAVAGSMLPSRHASSDLKPASEGKTTDAISSIGEASYGTRGPSQAATTVVRSVHQLPPRPRSPKLPPRPTGAAAFPPAEMGPGAASAATQGRGRRILSYDDL</sequence>
<proteinExistence type="predicted"/>
<dbReference type="SUPFAM" id="SSF54928">
    <property type="entry name" value="RNA-binding domain, RBD"/>
    <property type="match status" value="1"/>
</dbReference>
<feature type="compositionally biased region" description="Basic and acidic residues" evidence="3">
    <location>
        <begin position="360"/>
        <end position="372"/>
    </location>
</feature>
<dbReference type="Pfam" id="PF00076">
    <property type="entry name" value="RRM_1"/>
    <property type="match status" value="1"/>
</dbReference>
<feature type="compositionally biased region" description="Low complexity" evidence="3">
    <location>
        <begin position="84"/>
        <end position="97"/>
    </location>
</feature>
<name>A0A9P8CV01_MORAP</name>
<comment type="caution">
    <text evidence="5">The sequence shown here is derived from an EMBL/GenBank/DDBJ whole genome shotgun (WGS) entry which is preliminary data.</text>
</comment>
<feature type="compositionally biased region" description="Basic and acidic residues" evidence="3">
    <location>
        <begin position="176"/>
        <end position="188"/>
    </location>
</feature>
<feature type="domain" description="RRM" evidence="4">
    <location>
        <begin position="411"/>
        <end position="483"/>
    </location>
</feature>
<dbReference type="Proteomes" id="UP000717515">
    <property type="component" value="Unassembled WGS sequence"/>
</dbReference>
<feature type="compositionally biased region" description="Basic residues" evidence="3">
    <location>
        <begin position="325"/>
        <end position="336"/>
    </location>
</feature>
<dbReference type="PANTHER" id="PTHR48024:SF56">
    <property type="entry name" value="HETEROGENEOUS NUCLEAR RIBONUCLEOPROTEIN A0"/>
    <property type="match status" value="1"/>
</dbReference>
<reference evidence="5" key="1">
    <citation type="submission" date="2021-07" db="EMBL/GenBank/DDBJ databases">
        <title>Draft genome of Mortierella alpina, strain LL118, isolated from an aspen leaf litter sample.</title>
        <authorList>
            <person name="Yang S."/>
            <person name="Vinatzer B.A."/>
        </authorList>
    </citation>
    <scope>NUCLEOTIDE SEQUENCE</scope>
    <source>
        <strain evidence="5">LL118</strain>
    </source>
</reference>
<evidence type="ECO:0000259" key="4">
    <source>
        <dbReference type="PROSITE" id="PS50102"/>
    </source>
</evidence>
<feature type="compositionally biased region" description="Low complexity" evidence="3">
    <location>
        <begin position="191"/>
        <end position="210"/>
    </location>
</feature>
<dbReference type="InterPro" id="IPR012677">
    <property type="entry name" value="Nucleotide-bd_a/b_plait_sf"/>
</dbReference>
<gene>
    <name evidence="5" type="ORF">KVV02_007151</name>
</gene>
<dbReference type="InterPro" id="IPR000504">
    <property type="entry name" value="RRM_dom"/>
</dbReference>
<evidence type="ECO:0000256" key="1">
    <source>
        <dbReference type="ARBA" id="ARBA00022884"/>
    </source>
</evidence>
<evidence type="ECO:0000256" key="2">
    <source>
        <dbReference type="PROSITE-ProRule" id="PRU00176"/>
    </source>
</evidence>
<dbReference type="PANTHER" id="PTHR48024">
    <property type="entry name" value="GEO13361P1-RELATED"/>
    <property type="match status" value="1"/>
</dbReference>
<feature type="compositionally biased region" description="Polar residues" evidence="3">
    <location>
        <begin position="379"/>
        <end position="390"/>
    </location>
</feature>
<feature type="compositionally biased region" description="Low complexity" evidence="3">
    <location>
        <begin position="131"/>
        <end position="142"/>
    </location>
</feature>
<dbReference type="SMART" id="SM00360">
    <property type="entry name" value="RRM"/>
    <property type="match status" value="1"/>
</dbReference>
<evidence type="ECO:0000256" key="3">
    <source>
        <dbReference type="SAM" id="MobiDB-lite"/>
    </source>
</evidence>
<feature type="region of interest" description="Disordered" evidence="3">
    <location>
        <begin position="40"/>
        <end position="244"/>
    </location>
</feature>
<dbReference type="Gene3D" id="3.30.70.330">
    <property type="match status" value="1"/>
</dbReference>
<dbReference type="GO" id="GO:0003723">
    <property type="term" value="F:RNA binding"/>
    <property type="evidence" value="ECO:0007669"/>
    <property type="project" value="UniProtKB-UniRule"/>
</dbReference>
<dbReference type="EMBL" id="JAIFTL010000210">
    <property type="protein sequence ID" value="KAG9321353.1"/>
    <property type="molecule type" value="Genomic_DNA"/>
</dbReference>
<evidence type="ECO:0000313" key="5">
    <source>
        <dbReference type="EMBL" id="KAG9321353.1"/>
    </source>
</evidence>
<organism evidence="5 6">
    <name type="scientific">Mortierella alpina</name>
    <name type="common">Oleaginous fungus</name>
    <name type="synonym">Mortierella renispora</name>
    <dbReference type="NCBI Taxonomy" id="64518"/>
    <lineage>
        <taxon>Eukaryota</taxon>
        <taxon>Fungi</taxon>
        <taxon>Fungi incertae sedis</taxon>
        <taxon>Mucoromycota</taxon>
        <taxon>Mortierellomycotina</taxon>
        <taxon>Mortierellomycetes</taxon>
        <taxon>Mortierellales</taxon>
        <taxon>Mortierellaceae</taxon>
        <taxon>Mortierella</taxon>
    </lineage>
</organism>
<feature type="compositionally biased region" description="Basic and acidic residues" evidence="3">
    <location>
        <begin position="305"/>
        <end position="324"/>
    </location>
</feature>
<feature type="region of interest" description="Disordered" evidence="3">
    <location>
        <begin position="511"/>
        <end position="616"/>
    </location>
</feature>
<protein>
    <recommendedName>
        <fullName evidence="4">RRM domain-containing protein</fullName>
    </recommendedName>
</protein>
<feature type="compositionally biased region" description="Basic and acidic residues" evidence="3">
    <location>
        <begin position="285"/>
        <end position="297"/>
    </location>
</feature>
<dbReference type="PROSITE" id="PS50102">
    <property type="entry name" value="RRM"/>
    <property type="match status" value="1"/>
</dbReference>
<feature type="compositionally biased region" description="Basic and acidic residues" evidence="3">
    <location>
        <begin position="55"/>
        <end position="66"/>
    </location>
</feature>